<keyword evidence="3 5" id="KW-1133">Transmembrane helix</keyword>
<dbReference type="AlphaFoldDB" id="A0A6P0GEX2"/>
<feature type="transmembrane region" description="Helical" evidence="5">
    <location>
        <begin position="235"/>
        <end position="254"/>
    </location>
</feature>
<dbReference type="PROSITE" id="PS50850">
    <property type="entry name" value="MFS"/>
    <property type="match status" value="1"/>
</dbReference>
<feature type="transmembrane region" description="Helical" evidence="5">
    <location>
        <begin position="60"/>
        <end position="78"/>
    </location>
</feature>
<dbReference type="PANTHER" id="PTHR23530:SF1">
    <property type="entry name" value="PERMEASE, MAJOR FACILITATOR SUPERFAMILY-RELATED"/>
    <property type="match status" value="1"/>
</dbReference>
<evidence type="ECO:0000259" key="6">
    <source>
        <dbReference type="PROSITE" id="PS50850"/>
    </source>
</evidence>
<organism evidence="7 8">
    <name type="scientific">Geodermatophilus normandii</name>
    <dbReference type="NCBI Taxonomy" id="1137989"/>
    <lineage>
        <taxon>Bacteria</taxon>
        <taxon>Bacillati</taxon>
        <taxon>Actinomycetota</taxon>
        <taxon>Actinomycetes</taxon>
        <taxon>Geodermatophilales</taxon>
        <taxon>Geodermatophilaceae</taxon>
        <taxon>Geodermatophilus</taxon>
    </lineage>
</organism>
<dbReference type="Pfam" id="PF07690">
    <property type="entry name" value="MFS_1"/>
    <property type="match status" value="1"/>
</dbReference>
<dbReference type="GO" id="GO:0022857">
    <property type="term" value="F:transmembrane transporter activity"/>
    <property type="evidence" value="ECO:0007669"/>
    <property type="project" value="InterPro"/>
</dbReference>
<dbReference type="PANTHER" id="PTHR23530">
    <property type="entry name" value="TRANSPORT PROTEIN-RELATED"/>
    <property type="match status" value="1"/>
</dbReference>
<evidence type="ECO:0000256" key="4">
    <source>
        <dbReference type="ARBA" id="ARBA00023136"/>
    </source>
</evidence>
<protein>
    <submittedName>
        <fullName evidence="7">MFS transporter</fullName>
    </submittedName>
</protein>
<feature type="transmembrane region" description="Helical" evidence="5">
    <location>
        <begin position="261"/>
        <end position="279"/>
    </location>
</feature>
<proteinExistence type="predicted"/>
<reference evidence="7 8" key="1">
    <citation type="submission" date="2019-12" db="EMBL/GenBank/DDBJ databases">
        <title>WGS of CPCC 203550 I12A-02606.</title>
        <authorList>
            <person name="Jiang Z."/>
        </authorList>
    </citation>
    <scope>NUCLEOTIDE SEQUENCE [LARGE SCALE GENOMIC DNA]</scope>
    <source>
        <strain evidence="7 8">I12A-02606</strain>
    </source>
</reference>
<evidence type="ECO:0000256" key="2">
    <source>
        <dbReference type="ARBA" id="ARBA00022692"/>
    </source>
</evidence>
<evidence type="ECO:0000256" key="3">
    <source>
        <dbReference type="ARBA" id="ARBA00022989"/>
    </source>
</evidence>
<evidence type="ECO:0000256" key="5">
    <source>
        <dbReference type="SAM" id="Phobius"/>
    </source>
</evidence>
<dbReference type="InterPro" id="IPR011701">
    <property type="entry name" value="MFS"/>
</dbReference>
<gene>
    <name evidence="7" type="ORF">GCU54_07145</name>
</gene>
<keyword evidence="4 5" id="KW-0472">Membrane</keyword>
<dbReference type="SUPFAM" id="SSF103473">
    <property type="entry name" value="MFS general substrate transporter"/>
    <property type="match status" value="1"/>
</dbReference>
<dbReference type="InterPro" id="IPR053160">
    <property type="entry name" value="MFS_DHA3_Transporter"/>
</dbReference>
<sequence>MAWTALSGLAPVYPLYALLFLDTGLSAAQVSGLFALWSVTGLLAEVPTGVLADRWSRRGALVLAGVLEAAGFVVWTVAPGLPGFAAGFVVWGVGGALVSGAAEALVYEGLAAAGAEDAFVRVQGATTATELLVQVPTALLAGALVEAGGYVLVGWVSVGVCLAAAALATRFPETAPTEDDDGEGGLRSAVAEALRRPSLRLAVVAVALLGGLDALEEYFPVMARDRGVPTELVPTAVLVVALAGAAGAALAGRLARLPSRALPALLAVSAGLLAVGALAGTPVALTAVALSYGLYLAVLVVGEARLQEQVPGAARATVTSVAGLGTELASLLVFGAWALGSALAVAVLFLAVVPVVALGLSPRVHSRQGDQSPA</sequence>
<evidence type="ECO:0000313" key="7">
    <source>
        <dbReference type="EMBL" id="NEM05796.1"/>
    </source>
</evidence>
<name>A0A6P0GEX2_9ACTN</name>
<comment type="caution">
    <text evidence="7">The sequence shown here is derived from an EMBL/GenBank/DDBJ whole genome shotgun (WGS) entry which is preliminary data.</text>
</comment>
<keyword evidence="2 5" id="KW-0812">Transmembrane</keyword>
<evidence type="ECO:0000313" key="8">
    <source>
        <dbReference type="Proteomes" id="UP000471126"/>
    </source>
</evidence>
<dbReference type="RefSeq" id="WP_163475974.1">
    <property type="nucleotide sequence ID" value="NZ_JAAGWE010000012.1"/>
</dbReference>
<feature type="domain" description="Major facilitator superfamily (MFS) profile" evidence="6">
    <location>
        <begin position="1"/>
        <end position="365"/>
    </location>
</feature>
<evidence type="ECO:0000256" key="1">
    <source>
        <dbReference type="ARBA" id="ARBA00004651"/>
    </source>
</evidence>
<accession>A0A6P0GEX2</accession>
<dbReference type="EMBL" id="JAAGWE010000012">
    <property type="protein sequence ID" value="NEM05796.1"/>
    <property type="molecule type" value="Genomic_DNA"/>
</dbReference>
<dbReference type="InterPro" id="IPR036259">
    <property type="entry name" value="MFS_trans_sf"/>
</dbReference>
<feature type="transmembrane region" description="Helical" evidence="5">
    <location>
        <begin position="84"/>
        <end position="106"/>
    </location>
</feature>
<comment type="subcellular location">
    <subcellularLocation>
        <location evidence="1">Cell membrane</location>
        <topology evidence="1">Multi-pass membrane protein</topology>
    </subcellularLocation>
</comment>
<dbReference type="Proteomes" id="UP000471126">
    <property type="component" value="Unassembled WGS sequence"/>
</dbReference>
<dbReference type="InterPro" id="IPR020846">
    <property type="entry name" value="MFS_dom"/>
</dbReference>
<dbReference type="GO" id="GO:0005886">
    <property type="term" value="C:plasma membrane"/>
    <property type="evidence" value="ECO:0007669"/>
    <property type="project" value="UniProtKB-SubCell"/>
</dbReference>
<feature type="transmembrane region" description="Helical" evidence="5">
    <location>
        <begin position="343"/>
        <end position="361"/>
    </location>
</feature>
<dbReference type="Gene3D" id="1.20.1250.20">
    <property type="entry name" value="MFS general substrate transporter like domains"/>
    <property type="match status" value="1"/>
</dbReference>